<dbReference type="AlphaFoldDB" id="A0A250XNV5"/>
<dbReference type="OrthoDB" id="10575710at2759"/>
<reference evidence="1 2" key="1">
    <citation type="submission" date="2017-08" db="EMBL/GenBank/DDBJ databases">
        <title>Acidophilic green algal genome provides insights into adaptation to an acidic environment.</title>
        <authorList>
            <person name="Hirooka S."/>
            <person name="Hirose Y."/>
            <person name="Kanesaki Y."/>
            <person name="Higuchi S."/>
            <person name="Fujiwara T."/>
            <person name="Onuma R."/>
            <person name="Era A."/>
            <person name="Ohbayashi R."/>
            <person name="Uzuka A."/>
            <person name="Nozaki H."/>
            <person name="Yoshikawa H."/>
            <person name="Miyagishima S.Y."/>
        </authorList>
    </citation>
    <scope>NUCLEOTIDE SEQUENCE [LARGE SCALE GENOMIC DNA]</scope>
    <source>
        <strain evidence="1 2">NIES-2499</strain>
    </source>
</reference>
<evidence type="ECO:0000313" key="2">
    <source>
        <dbReference type="Proteomes" id="UP000232323"/>
    </source>
</evidence>
<sequence length="303" mass="32996">MACYVLAPSPEVVVRFPSPYNAGQTSELVIEPSKATPLKLQAVILDGYAESSVVADTSWSTVNSSSQNYVTLSRSFNRRGGAQFSYSIWVKVMDPTKVPGATLFLRGDPNVYTWSATPIDGSSATTWTDCMIKCPRVMFGASFDELIVQFNTIADPSASITISSTSNEPAGDTLTRQNALTLTLQRWALFTFSFEDNVAIDDFEDGVLVRFYLNDTLYYSGSAPSALRQNNGDLCLTPTIGDLSPLTGVTVGNLTYYNYAVGTQIVQNVYQKGPPKYAATLNGSGIGEPLYLSEYNKLDIYNT</sequence>
<dbReference type="EMBL" id="BEGY01000135">
    <property type="protein sequence ID" value="GAX84771.1"/>
    <property type="molecule type" value="Genomic_DNA"/>
</dbReference>
<organism evidence="1 2">
    <name type="scientific">Chlamydomonas eustigma</name>
    <dbReference type="NCBI Taxonomy" id="1157962"/>
    <lineage>
        <taxon>Eukaryota</taxon>
        <taxon>Viridiplantae</taxon>
        <taxon>Chlorophyta</taxon>
        <taxon>core chlorophytes</taxon>
        <taxon>Chlorophyceae</taxon>
        <taxon>CS clade</taxon>
        <taxon>Chlamydomonadales</taxon>
        <taxon>Chlamydomonadaceae</taxon>
        <taxon>Chlamydomonas</taxon>
    </lineage>
</organism>
<comment type="caution">
    <text evidence="1">The sequence shown here is derived from an EMBL/GenBank/DDBJ whole genome shotgun (WGS) entry which is preliminary data.</text>
</comment>
<evidence type="ECO:0000313" key="1">
    <source>
        <dbReference type="EMBL" id="GAX84771.1"/>
    </source>
</evidence>
<protein>
    <submittedName>
        <fullName evidence="1">Uncharacterized protein</fullName>
    </submittedName>
</protein>
<dbReference type="Proteomes" id="UP000232323">
    <property type="component" value="Unassembled WGS sequence"/>
</dbReference>
<name>A0A250XNV5_9CHLO</name>
<keyword evidence="2" id="KW-1185">Reference proteome</keyword>
<accession>A0A250XNV5</accession>
<proteinExistence type="predicted"/>
<gene>
    <name evidence="1" type="ORF">CEUSTIGMA_g12193.t1</name>
</gene>